<evidence type="ECO:0000256" key="5">
    <source>
        <dbReference type="ARBA" id="ARBA00022833"/>
    </source>
</evidence>
<gene>
    <name evidence="9" type="ORF">DCHRY22_LOCUS1936</name>
</gene>
<dbReference type="FunFam" id="3.30.160.60:FF:000616">
    <property type="entry name" value="PR domain zinc finger protein 13"/>
    <property type="match status" value="1"/>
</dbReference>
<keyword evidence="4 7" id="KW-0863">Zinc-finger</keyword>
<dbReference type="SMART" id="SM00355">
    <property type="entry name" value="ZnF_C2H2"/>
    <property type="match status" value="4"/>
</dbReference>
<keyword evidence="2" id="KW-0479">Metal-binding</keyword>
<dbReference type="PANTHER" id="PTHR24394">
    <property type="entry name" value="ZINC FINGER PROTEIN"/>
    <property type="match status" value="1"/>
</dbReference>
<evidence type="ECO:0000256" key="1">
    <source>
        <dbReference type="ARBA" id="ARBA00004123"/>
    </source>
</evidence>
<organism evidence="9 10">
    <name type="scientific">Danaus chrysippus</name>
    <name type="common">African queen</name>
    <dbReference type="NCBI Taxonomy" id="151541"/>
    <lineage>
        <taxon>Eukaryota</taxon>
        <taxon>Metazoa</taxon>
        <taxon>Ecdysozoa</taxon>
        <taxon>Arthropoda</taxon>
        <taxon>Hexapoda</taxon>
        <taxon>Insecta</taxon>
        <taxon>Pterygota</taxon>
        <taxon>Neoptera</taxon>
        <taxon>Endopterygota</taxon>
        <taxon>Lepidoptera</taxon>
        <taxon>Glossata</taxon>
        <taxon>Ditrysia</taxon>
        <taxon>Papilionoidea</taxon>
        <taxon>Nymphalidae</taxon>
        <taxon>Danainae</taxon>
        <taxon>Danaini</taxon>
        <taxon>Danaina</taxon>
        <taxon>Danaus</taxon>
        <taxon>Anosia</taxon>
    </lineage>
</organism>
<dbReference type="PANTHER" id="PTHR24394:SF29">
    <property type="entry name" value="MYONEURIN"/>
    <property type="match status" value="1"/>
</dbReference>
<evidence type="ECO:0000256" key="3">
    <source>
        <dbReference type="ARBA" id="ARBA00022737"/>
    </source>
</evidence>
<comment type="caution">
    <text evidence="9">The sequence shown here is derived from an EMBL/GenBank/DDBJ whole genome shotgun (WGS) entry which is preliminary data.</text>
</comment>
<evidence type="ECO:0000259" key="8">
    <source>
        <dbReference type="PROSITE" id="PS50157"/>
    </source>
</evidence>
<evidence type="ECO:0000256" key="6">
    <source>
        <dbReference type="ARBA" id="ARBA00023242"/>
    </source>
</evidence>
<comment type="subcellular location">
    <subcellularLocation>
        <location evidence="1">Nucleus</location>
    </subcellularLocation>
</comment>
<dbReference type="Proteomes" id="UP000789524">
    <property type="component" value="Unassembled WGS sequence"/>
</dbReference>
<dbReference type="Gene3D" id="3.30.160.60">
    <property type="entry name" value="Classic Zinc Finger"/>
    <property type="match status" value="2"/>
</dbReference>
<dbReference type="GO" id="GO:0008270">
    <property type="term" value="F:zinc ion binding"/>
    <property type="evidence" value="ECO:0007669"/>
    <property type="project" value="UniProtKB-KW"/>
</dbReference>
<feature type="domain" description="C2H2-type" evidence="8">
    <location>
        <begin position="229"/>
        <end position="256"/>
    </location>
</feature>
<keyword evidence="5" id="KW-0862">Zinc</keyword>
<accession>A0A8J2QD34</accession>
<sequence length="294" mass="33130">MEETRVLSRRGLRRGCHSDDFPLRDLAEAVHSGVKENIYLELDSANQLTARGGIALAVCTSQLAPTLPLASALLCLESEARLRVRILTDTPPMHEMMLWFGEVLLAHLDMPFLTLRNITGKKTYTCHDCRTEFEHPNLLKVHLFLACHPFEPHVFWRRCIIKLQTALSITPVSPLPTLPITTDPAQLEALAAAWGRSRDGHICLYCGKLYSRKYGLKIHIRTHTGYKPLRCRHCLRAFGDPSNLNKHVRLHASSSGSSEAHACSLCRKPLARKRDLLRHLRSHHPHALSGKSDT</sequence>
<feature type="domain" description="C2H2-type" evidence="8">
    <location>
        <begin position="261"/>
        <end position="283"/>
    </location>
</feature>
<dbReference type="PROSITE" id="PS00028">
    <property type="entry name" value="ZINC_FINGER_C2H2_1"/>
    <property type="match status" value="3"/>
</dbReference>
<evidence type="ECO:0000313" key="10">
    <source>
        <dbReference type="Proteomes" id="UP000789524"/>
    </source>
</evidence>
<evidence type="ECO:0000256" key="4">
    <source>
        <dbReference type="ARBA" id="ARBA00022771"/>
    </source>
</evidence>
<dbReference type="OrthoDB" id="9998363at2759"/>
<dbReference type="InterPro" id="IPR036236">
    <property type="entry name" value="Znf_C2H2_sf"/>
</dbReference>
<keyword evidence="6" id="KW-0539">Nucleus</keyword>
<evidence type="ECO:0000256" key="7">
    <source>
        <dbReference type="PROSITE-ProRule" id="PRU00042"/>
    </source>
</evidence>
<dbReference type="GO" id="GO:0000981">
    <property type="term" value="F:DNA-binding transcription factor activity, RNA polymerase II-specific"/>
    <property type="evidence" value="ECO:0007669"/>
    <property type="project" value="TreeGrafter"/>
</dbReference>
<dbReference type="EMBL" id="CAKASE010000045">
    <property type="protein sequence ID" value="CAG9560224.1"/>
    <property type="molecule type" value="Genomic_DNA"/>
</dbReference>
<evidence type="ECO:0000313" key="9">
    <source>
        <dbReference type="EMBL" id="CAG9560224.1"/>
    </source>
</evidence>
<dbReference type="InterPro" id="IPR013087">
    <property type="entry name" value="Znf_C2H2_type"/>
</dbReference>
<dbReference type="AlphaFoldDB" id="A0A8J2QD34"/>
<dbReference type="PROSITE" id="PS50157">
    <property type="entry name" value="ZINC_FINGER_C2H2_2"/>
    <property type="match status" value="3"/>
</dbReference>
<name>A0A8J2QD34_9NEOP</name>
<dbReference type="GO" id="GO:0005634">
    <property type="term" value="C:nucleus"/>
    <property type="evidence" value="ECO:0007669"/>
    <property type="project" value="UniProtKB-SubCell"/>
</dbReference>
<proteinExistence type="predicted"/>
<reference evidence="9" key="1">
    <citation type="submission" date="2021-09" db="EMBL/GenBank/DDBJ databases">
        <authorList>
            <person name="Martin H S."/>
        </authorList>
    </citation>
    <scope>NUCLEOTIDE SEQUENCE</scope>
</reference>
<dbReference type="SUPFAM" id="SSF57667">
    <property type="entry name" value="beta-beta-alpha zinc fingers"/>
    <property type="match status" value="2"/>
</dbReference>
<dbReference type="Pfam" id="PF00096">
    <property type="entry name" value="zf-C2H2"/>
    <property type="match status" value="2"/>
</dbReference>
<keyword evidence="3" id="KW-0677">Repeat</keyword>
<keyword evidence="10" id="KW-1185">Reference proteome</keyword>
<evidence type="ECO:0000256" key="2">
    <source>
        <dbReference type="ARBA" id="ARBA00022723"/>
    </source>
</evidence>
<feature type="domain" description="C2H2-type" evidence="8">
    <location>
        <begin position="201"/>
        <end position="228"/>
    </location>
</feature>
<protein>
    <submittedName>
        <fullName evidence="9">(African queen) hypothetical protein</fullName>
    </submittedName>
</protein>